<dbReference type="Gene3D" id="1.25.40.10">
    <property type="entry name" value="Tetratricopeptide repeat domain"/>
    <property type="match status" value="1"/>
</dbReference>
<dbReference type="SUPFAM" id="SSF48452">
    <property type="entry name" value="TPR-like"/>
    <property type="match status" value="1"/>
</dbReference>
<protein>
    <recommendedName>
        <fullName evidence="3">Tetratricopeptide repeat protein</fullName>
    </recommendedName>
</protein>
<proteinExistence type="predicted"/>
<evidence type="ECO:0000313" key="1">
    <source>
        <dbReference type="EMBL" id="MST56868.1"/>
    </source>
</evidence>
<dbReference type="RefSeq" id="WP_154494922.1">
    <property type="nucleotide sequence ID" value="NZ_VUMU01000001.1"/>
</dbReference>
<dbReference type="EMBL" id="VUMU01000001">
    <property type="protein sequence ID" value="MST56868.1"/>
    <property type="molecule type" value="Genomic_DNA"/>
</dbReference>
<evidence type="ECO:0008006" key="3">
    <source>
        <dbReference type="Google" id="ProtNLM"/>
    </source>
</evidence>
<dbReference type="AlphaFoldDB" id="A0A6L5YFX4"/>
<name>A0A6L5YFX4_9FIRM</name>
<organism evidence="1 2">
    <name type="scientific">Waltera intestinalis</name>
    <dbReference type="NCBI Taxonomy" id="2606635"/>
    <lineage>
        <taxon>Bacteria</taxon>
        <taxon>Bacillati</taxon>
        <taxon>Bacillota</taxon>
        <taxon>Clostridia</taxon>
        <taxon>Lachnospirales</taxon>
        <taxon>Lachnospiraceae</taxon>
        <taxon>Waltera</taxon>
    </lineage>
</organism>
<accession>A0A6L5YFX4</accession>
<dbReference type="InterPro" id="IPR011990">
    <property type="entry name" value="TPR-like_helical_dom_sf"/>
</dbReference>
<gene>
    <name evidence="1" type="ORF">FYJ59_01145</name>
</gene>
<comment type="caution">
    <text evidence="1">The sequence shown here is derived from an EMBL/GenBank/DDBJ whole genome shotgun (WGS) entry which is preliminary data.</text>
</comment>
<evidence type="ECO:0000313" key="2">
    <source>
        <dbReference type="Proteomes" id="UP000476055"/>
    </source>
</evidence>
<reference evidence="1 2" key="1">
    <citation type="submission" date="2019-08" db="EMBL/GenBank/DDBJ databases">
        <title>In-depth cultivation of the pig gut microbiome towards novel bacterial diversity and tailored functional studies.</title>
        <authorList>
            <person name="Wylensek D."/>
            <person name="Hitch T.C.A."/>
            <person name="Clavel T."/>
        </authorList>
    </citation>
    <scope>NUCLEOTIDE SEQUENCE [LARGE SCALE GENOMIC DNA]</scope>
    <source>
        <strain evidence="1 2">WCA3-601-WT-6H</strain>
    </source>
</reference>
<keyword evidence="2" id="KW-1185">Reference proteome</keyword>
<dbReference type="Proteomes" id="UP000476055">
    <property type="component" value="Unassembled WGS sequence"/>
</dbReference>
<sequence>MDDTIVTIYRKAQMEIVSCLAGIDDAIAEETGFYDAGYVQSQVKRIQKELRTAPAEQHQKLFFHLIFWMSNSFAGLDDCEKLAEGYDFPFMECVEALKEYHAGHDDRALELLEAHYRKYKSVEGHFLVNKVFGLLWAEKGFGQKAIPFLTYALQLKPDDEECLKTLKKCYEQQNNVTGKKVVEEILEMFD</sequence>